<dbReference type="EMBL" id="LN854212">
    <property type="protein sequence ID" value="CRY97718.1"/>
    <property type="molecule type" value="Genomic_DNA"/>
</dbReference>
<protein>
    <submittedName>
        <fullName evidence="1">Uncharacterized protein</fullName>
    </submittedName>
</protein>
<reference evidence="1" key="1">
    <citation type="submission" date="2015-06" db="EMBL/GenBank/DDBJ databases">
        <authorList>
            <person name="Joergensen T."/>
        </authorList>
    </citation>
    <scope>NUCLEOTIDE SEQUENCE</scope>
    <source>
        <strain evidence="1">RGFK1709</strain>
    </source>
</reference>
<proteinExistence type="predicted"/>
<dbReference type="AlphaFoldDB" id="A0A0H5Q724"/>
<sequence length="223" mass="23935">MPFDQANHVLVQARFNRELASVPADVVINTFVFDKAGLVTGNGYAEIVERLDTFYYGLTGAQAASVGSYLHNALSGLTYYLRDTDAAKGTPGEEIESDDFTRTSAISSSLPPDVALCVSYRAAPPVTARRRGRIYLGPLRGGSTLVDSDGKLLDAAHDNIVAAAEGLSTSSGSNPVRWVVASRAGNTAADIVSGYVDSSFDTQRRRDPSTEVYLRHPDDWDIS</sequence>
<evidence type="ECO:0000313" key="1">
    <source>
        <dbReference type="EMBL" id="CRY97718.1"/>
    </source>
</evidence>
<organism evidence="1">
    <name type="scientific">uncultured prokaryote</name>
    <dbReference type="NCBI Taxonomy" id="198431"/>
    <lineage>
        <taxon>unclassified sequences</taxon>
        <taxon>environmental samples</taxon>
    </lineage>
</organism>
<reference evidence="1" key="2">
    <citation type="submission" date="2015-07" db="EMBL/GenBank/DDBJ databases">
        <title>Plasmids, circular viruses and viroids from rat gut.</title>
        <authorList>
            <person name="Jorgensen T.J."/>
            <person name="Hansen M.A."/>
            <person name="Xu Z."/>
            <person name="Tabak M.A."/>
            <person name="Sorensen S.J."/>
            <person name="Hansen L.H."/>
        </authorList>
    </citation>
    <scope>NUCLEOTIDE SEQUENCE</scope>
    <source>
        <strain evidence="1">RGFK1709</strain>
    </source>
</reference>
<name>A0A0H5Q724_9ZZZZ</name>
<accession>A0A0H5Q724</accession>